<reference evidence="3" key="5">
    <citation type="submission" date="2018-04" db="UniProtKB">
        <authorList>
            <consortium name="EnsemblFungi"/>
        </authorList>
    </citation>
    <scope>IDENTIFICATION</scope>
    <source>
        <strain evidence="3">R3-111a-1</strain>
    </source>
</reference>
<evidence type="ECO:0000313" key="2">
    <source>
        <dbReference type="EMBL" id="EJT79616.1"/>
    </source>
</evidence>
<feature type="compositionally biased region" description="Low complexity" evidence="1">
    <location>
        <begin position="41"/>
        <end position="54"/>
    </location>
</feature>
<feature type="region of interest" description="Disordered" evidence="1">
    <location>
        <begin position="31"/>
        <end position="106"/>
    </location>
</feature>
<reference evidence="2" key="2">
    <citation type="submission" date="2010-07" db="EMBL/GenBank/DDBJ databases">
        <authorList>
            <consortium name="The Broad Institute Genome Sequencing Platform"/>
            <consortium name="Broad Institute Genome Sequencing Center for Infectious Disease"/>
            <person name="Ma L.-J."/>
            <person name="Dead R."/>
            <person name="Young S."/>
            <person name="Zeng Q."/>
            <person name="Koehrsen M."/>
            <person name="Alvarado L."/>
            <person name="Berlin A."/>
            <person name="Chapman S.B."/>
            <person name="Chen Z."/>
            <person name="Freedman E."/>
            <person name="Gellesch M."/>
            <person name="Goldberg J."/>
            <person name="Griggs A."/>
            <person name="Gujja S."/>
            <person name="Heilman E.R."/>
            <person name="Heiman D."/>
            <person name="Hepburn T."/>
            <person name="Howarth C."/>
            <person name="Jen D."/>
            <person name="Larson L."/>
            <person name="Mehta T."/>
            <person name="Neiman D."/>
            <person name="Pearson M."/>
            <person name="Roberts A."/>
            <person name="Saif S."/>
            <person name="Shea T."/>
            <person name="Shenoy N."/>
            <person name="Sisk P."/>
            <person name="Stolte C."/>
            <person name="Sykes S."/>
            <person name="Walk T."/>
            <person name="White J."/>
            <person name="Yandava C."/>
            <person name="Haas B."/>
            <person name="Nusbaum C."/>
            <person name="Birren B."/>
        </authorList>
    </citation>
    <scope>NUCLEOTIDE SEQUENCE</scope>
    <source>
        <strain evidence="2">R3-111a-1</strain>
    </source>
</reference>
<organism evidence="2">
    <name type="scientific">Gaeumannomyces tritici (strain R3-111a-1)</name>
    <name type="common">Wheat and barley take-all root rot fungus</name>
    <name type="synonym">Gaeumannomyces graminis var. tritici</name>
    <dbReference type="NCBI Taxonomy" id="644352"/>
    <lineage>
        <taxon>Eukaryota</taxon>
        <taxon>Fungi</taxon>
        <taxon>Dikarya</taxon>
        <taxon>Ascomycota</taxon>
        <taxon>Pezizomycotina</taxon>
        <taxon>Sordariomycetes</taxon>
        <taxon>Sordariomycetidae</taxon>
        <taxon>Magnaporthales</taxon>
        <taxon>Magnaporthaceae</taxon>
        <taxon>Gaeumannomyces</taxon>
    </lineage>
</organism>
<evidence type="ECO:0000256" key="1">
    <source>
        <dbReference type="SAM" id="MobiDB-lite"/>
    </source>
</evidence>
<reference evidence="3" key="4">
    <citation type="journal article" date="2015" name="G3 (Bethesda)">
        <title>Genome sequences of three phytopathogenic species of the Magnaporthaceae family of fungi.</title>
        <authorList>
            <person name="Okagaki L.H."/>
            <person name="Nunes C.C."/>
            <person name="Sailsbery J."/>
            <person name="Clay B."/>
            <person name="Brown D."/>
            <person name="John T."/>
            <person name="Oh Y."/>
            <person name="Young N."/>
            <person name="Fitzgerald M."/>
            <person name="Haas B.J."/>
            <person name="Zeng Q."/>
            <person name="Young S."/>
            <person name="Adiconis X."/>
            <person name="Fan L."/>
            <person name="Levin J.Z."/>
            <person name="Mitchell T.K."/>
            <person name="Okubara P.A."/>
            <person name="Farman M.L."/>
            <person name="Kohn L.M."/>
            <person name="Birren B."/>
            <person name="Ma L.-J."/>
            <person name="Dean R.A."/>
        </authorList>
    </citation>
    <scope>NUCLEOTIDE SEQUENCE</scope>
    <source>
        <strain evidence="3">R3-111a-1</strain>
    </source>
</reference>
<gene>
    <name evidence="3" type="primary">20345158</name>
    <name evidence="2" type="ORF">GGTG_04700</name>
</gene>
<dbReference type="EMBL" id="GL385396">
    <property type="protein sequence ID" value="EJT79616.1"/>
    <property type="molecule type" value="Genomic_DNA"/>
</dbReference>
<keyword evidence="4" id="KW-1185">Reference proteome</keyword>
<dbReference type="VEuPathDB" id="FungiDB:GGTG_04700"/>
<dbReference type="EnsemblFungi" id="EJT79616">
    <property type="protein sequence ID" value="EJT79616"/>
    <property type="gene ID" value="GGTG_04700"/>
</dbReference>
<dbReference type="Proteomes" id="UP000006039">
    <property type="component" value="Unassembled WGS sequence"/>
</dbReference>
<reference evidence="4" key="1">
    <citation type="submission" date="2010-07" db="EMBL/GenBank/DDBJ databases">
        <title>The genome sequence of Gaeumannomyces graminis var. tritici strain R3-111a-1.</title>
        <authorList>
            <consortium name="The Broad Institute Genome Sequencing Platform"/>
            <person name="Ma L.-J."/>
            <person name="Dead R."/>
            <person name="Young S."/>
            <person name="Zeng Q."/>
            <person name="Koehrsen M."/>
            <person name="Alvarado L."/>
            <person name="Berlin A."/>
            <person name="Chapman S.B."/>
            <person name="Chen Z."/>
            <person name="Freedman E."/>
            <person name="Gellesch M."/>
            <person name="Goldberg J."/>
            <person name="Griggs A."/>
            <person name="Gujja S."/>
            <person name="Heilman E.R."/>
            <person name="Heiman D."/>
            <person name="Hepburn T."/>
            <person name="Howarth C."/>
            <person name="Jen D."/>
            <person name="Larson L."/>
            <person name="Mehta T."/>
            <person name="Neiman D."/>
            <person name="Pearson M."/>
            <person name="Roberts A."/>
            <person name="Saif S."/>
            <person name="Shea T."/>
            <person name="Shenoy N."/>
            <person name="Sisk P."/>
            <person name="Stolte C."/>
            <person name="Sykes S."/>
            <person name="Walk T."/>
            <person name="White J."/>
            <person name="Yandava C."/>
            <person name="Haas B."/>
            <person name="Nusbaum C."/>
            <person name="Birren B."/>
        </authorList>
    </citation>
    <scope>NUCLEOTIDE SEQUENCE [LARGE SCALE GENOMIC DNA]</scope>
    <source>
        <strain evidence="4">R3-111a-1</strain>
    </source>
</reference>
<dbReference type="RefSeq" id="XP_009220761.1">
    <property type="nucleotide sequence ID" value="XM_009222497.1"/>
</dbReference>
<dbReference type="AlphaFoldDB" id="J3NTV1"/>
<dbReference type="HOGENOM" id="CLU_2223460_0_0_1"/>
<protein>
    <submittedName>
        <fullName evidence="2 3">Uncharacterized protein</fullName>
    </submittedName>
</protein>
<sequence length="106" mass="11115">MCCRPGDSDHPCPTLSKDYRGRATVEFLFGPNTGHFSSAQTPKGTSASSTTTPGGQRGVAALTAALPFGPNTERDLRELHDDARRSTSGRPTSGSTDRGPVRAAPE</sequence>
<dbReference type="GeneID" id="20345158"/>
<name>J3NTV1_GAET3</name>
<proteinExistence type="predicted"/>
<evidence type="ECO:0000313" key="3">
    <source>
        <dbReference type="EnsemblFungi" id="EJT79616"/>
    </source>
</evidence>
<feature type="compositionally biased region" description="Low complexity" evidence="1">
    <location>
        <begin position="86"/>
        <end position="98"/>
    </location>
</feature>
<reference evidence="2" key="3">
    <citation type="submission" date="2010-09" db="EMBL/GenBank/DDBJ databases">
        <title>Annotation of Gaeumannomyces graminis var. tritici R3-111a-1.</title>
        <authorList>
            <consortium name="The Broad Institute Genome Sequencing Platform"/>
            <person name="Ma L.-J."/>
            <person name="Dead R."/>
            <person name="Young S.K."/>
            <person name="Zeng Q."/>
            <person name="Gargeya S."/>
            <person name="Fitzgerald M."/>
            <person name="Haas B."/>
            <person name="Abouelleil A."/>
            <person name="Alvarado L."/>
            <person name="Arachchi H.M."/>
            <person name="Berlin A."/>
            <person name="Brown A."/>
            <person name="Chapman S.B."/>
            <person name="Chen Z."/>
            <person name="Dunbar C."/>
            <person name="Freedman E."/>
            <person name="Gearin G."/>
            <person name="Gellesch M."/>
            <person name="Goldberg J."/>
            <person name="Griggs A."/>
            <person name="Gujja S."/>
            <person name="Heiman D."/>
            <person name="Howarth C."/>
            <person name="Larson L."/>
            <person name="Lui A."/>
            <person name="MacDonald P.J.P."/>
            <person name="Mehta T."/>
            <person name="Montmayeur A."/>
            <person name="Murphy C."/>
            <person name="Neiman D."/>
            <person name="Pearson M."/>
            <person name="Priest M."/>
            <person name="Roberts A."/>
            <person name="Saif S."/>
            <person name="Shea T."/>
            <person name="Shenoy N."/>
            <person name="Sisk P."/>
            <person name="Stolte C."/>
            <person name="Sykes S."/>
            <person name="Yandava C."/>
            <person name="Wortman J."/>
            <person name="Nusbaum C."/>
            <person name="Birren B."/>
        </authorList>
    </citation>
    <scope>NUCLEOTIDE SEQUENCE</scope>
    <source>
        <strain evidence="2">R3-111a-1</strain>
    </source>
</reference>
<evidence type="ECO:0000313" key="4">
    <source>
        <dbReference type="Proteomes" id="UP000006039"/>
    </source>
</evidence>
<accession>J3NTV1</accession>
<feature type="compositionally biased region" description="Basic and acidic residues" evidence="1">
    <location>
        <begin position="72"/>
        <end position="85"/>
    </location>
</feature>